<dbReference type="Gene3D" id="2.70.98.10">
    <property type="match status" value="1"/>
</dbReference>
<evidence type="ECO:0000313" key="5">
    <source>
        <dbReference type="Proteomes" id="UP000289238"/>
    </source>
</evidence>
<dbReference type="Pfam" id="PF01263">
    <property type="entry name" value="Aldose_epim"/>
    <property type="match status" value="1"/>
</dbReference>
<accession>A0A4Q0PAS9</accession>
<reference evidence="4 5" key="1">
    <citation type="submission" date="2018-07" db="EMBL/GenBank/DDBJ databases">
        <title>Leeuwenhoekiella genomics.</title>
        <authorList>
            <person name="Tahon G."/>
            <person name="Willems A."/>
        </authorList>
    </citation>
    <scope>NUCLEOTIDE SEQUENCE [LARGE SCALE GENOMIC DNA]</scope>
    <source>
        <strain evidence="4 5">LMG 22550</strain>
    </source>
</reference>
<gene>
    <name evidence="4" type="ORF">DSM00_1501</name>
</gene>
<sequence length="49" mass="5631">VKDAFRTAFALETQHFPDAPNQENFPSIILNPDENYHTTSLYSFSVKND</sequence>
<keyword evidence="5" id="KW-1185">Reference proteome</keyword>
<dbReference type="InterPro" id="IPR008183">
    <property type="entry name" value="Aldose_1/G6P_1-epimerase"/>
</dbReference>
<evidence type="ECO:0000256" key="1">
    <source>
        <dbReference type="ARBA" id="ARBA00001913"/>
    </source>
</evidence>
<evidence type="ECO:0000313" key="4">
    <source>
        <dbReference type="EMBL" id="RXG23884.1"/>
    </source>
</evidence>
<keyword evidence="3" id="KW-0106">Calcium</keyword>
<organism evidence="4 5">
    <name type="scientific">Leeuwenhoekiella aequorea</name>
    <dbReference type="NCBI Taxonomy" id="283736"/>
    <lineage>
        <taxon>Bacteria</taxon>
        <taxon>Pseudomonadati</taxon>
        <taxon>Bacteroidota</taxon>
        <taxon>Flavobacteriia</taxon>
        <taxon>Flavobacteriales</taxon>
        <taxon>Flavobacteriaceae</taxon>
        <taxon>Leeuwenhoekiella</taxon>
    </lineage>
</organism>
<dbReference type="AlphaFoldDB" id="A0A4Q0PAS9"/>
<proteinExistence type="predicted"/>
<feature type="non-terminal residue" evidence="4">
    <location>
        <position position="1"/>
    </location>
</feature>
<dbReference type="GO" id="GO:0030246">
    <property type="term" value="F:carbohydrate binding"/>
    <property type="evidence" value="ECO:0007669"/>
    <property type="project" value="InterPro"/>
</dbReference>
<dbReference type="Proteomes" id="UP000289238">
    <property type="component" value="Unassembled WGS sequence"/>
</dbReference>
<dbReference type="SUPFAM" id="SSF74650">
    <property type="entry name" value="Galactose mutarotase-like"/>
    <property type="match status" value="1"/>
</dbReference>
<comment type="caution">
    <text evidence="4">The sequence shown here is derived from an EMBL/GenBank/DDBJ whole genome shotgun (WGS) entry which is preliminary data.</text>
</comment>
<dbReference type="InterPro" id="IPR011013">
    <property type="entry name" value="Gal_mutarotase_sf_dom"/>
</dbReference>
<dbReference type="EMBL" id="QOVM01000002">
    <property type="protein sequence ID" value="RXG23884.1"/>
    <property type="molecule type" value="Genomic_DNA"/>
</dbReference>
<comment type="subunit">
    <text evidence="2">Monomer.</text>
</comment>
<evidence type="ECO:0000256" key="2">
    <source>
        <dbReference type="ARBA" id="ARBA00011245"/>
    </source>
</evidence>
<dbReference type="InterPro" id="IPR014718">
    <property type="entry name" value="GH-type_carb-bd"/>
</dbReference>
<protein>
    <submittedName>
        <fullName evidence="4">Aldose 1-epimerase</fullName>
    </submittedName>
</protein>
<evidence type="ECO:0000256" key="3">
    <source>
        <dbReference type="ARBA" id="ARBA00022837"/>
    </source>
</evidence>
<dbReference type="GO" id="GO:0016853">
    <property type="term" value="F:isomerase activity"/>
    <property type="evidence" value="ECO:0007669"/>
    <property type="project" value="InterPro"/>
</dbReference>
<dbReference type="GO" id="GO:0005975">
    <property type="term" value="P:carbohydrate metabolic process"/>
    <property type="evidence" value="ECO:0007669"/>
    <property type="project" value="InterPro"/>
</dbReference>
<comment type="cofactor">
    <cofactor evidence="1">
        <name>Ca(2+)</name>
        <dbReference type="ChEBI" id="CHEBI:29108"/>
    </cofactor>
</comment>
<name>A0A4Q0PAS9_9FLAO</name>